<organism evidence="13 14">
    <name type="scientific">Brucella haematophila</name>
    <dbReference type="NCBI Taxonomy" id="419474"/>
    <lineage>
        <taxon>Bacteria</taxon>
        <taxon>Pseudomonadati</taxon>
        <taxon>Pseudomonadota</taxon>
        <taxon>Alphaproteobacteria</taxon>
        <taxon>Hyphomicrobiales</taxon>
        <taxon>Brucellaceae</taxon>
        <taxon>Brucella/Ochrobactrum group</taxon>
        <taxon>Brucella</taxon>
    </lineage>
</organism>
<keyword evidence="8 11" id="KW-0718">Serine biosynthesis</keyword>
<accession>A0ABX1DQ90</accession>
<name>A0ABX1DQ90_9HYPH</name>
<evidence type="ECO:0000256" key="8">
    <source>
        <dbReference type="ARBA" id="ARBA00023299"/>
    </source>
</evidence>
<feature type="domain" description="ACT" evidence="12">
    <location>
        <begin position="456"/>
        <end position="533"/>
    </location>
</feature>
<comment type="catalytic activity">
    <reaction evidence="9">
        <text>(R)-2-hydroxyglutarate + NAD(+) = 2-oxoglutarate + NADH + H(+)</text>
        <dbReference type="Rhea" id="RHEA:49612"/>
        <dbReference type="ChEBI" id="CHEBI:15378"/>
        <dbReference type="ChEBI" id="CHEBI:15801"/>
        <dbReference type="ChEBI" id="CHEBI:16810"/>
        <dbReference type="ChEBI" id="CHEBI:57540"/>
        <dbReference type="ChEBI" id="CHEBI:57945"/>
        <dbReference type="EC" id="1.1.1.399"/>
    </reaction>
</comment>
<dbReference type="Gene3D" id="3.40.50.720">
    <property type="entry name" value="NAD(P)-binding Rossmann-like Domain"/>
    <property type="match status" value="2"/>
</dbReference>
<reference evidence="13 14" key="1">
    <citation type="submission" date="2020-03" db="EMBL/GenBank/DDBJ databases">
        <title>Whole genome sequencing of clinical and environmental type strains of Ochrobactrum.</title>
        <authorList>
            <person name="Dharne M."/>
        </authorList>
    </citation>
    <scope>NUCLEOTIDE SEQUENCE [LARGE SCALE GENOMIC DNA]</scope>
    <source>
        <strain evidence="13 14">CIP 109452</strain>
    </source>
</reference>
<evidence type="ECO:0000256" key="7">
    <source>
        <dbReference type="ARBA" id="ARBA00023027"/>
    </source>
</evidence>
<dbReference type="InterPro" id="IPR045865">
    <property type="entry name" value="ACT-like_dom_sf"/>
</dbReference>
<keyword evidence="5 11" id="KW-0028">Amino-acid biosynthesis</keyword>
<dbReference type="InterPro" id="IPR045626">
    <property type="entry name" value="PGDH_ASB_dom"/>
</dbReference>
<evidence type="ECO:0000256" key="5">
    <source>
        <dbReference type="ARBA" id="ARBA00022605"/>
    </source>
</evidence>
<dbReference type="EC" id="1.1.1.95" evidence="11"/>
<dbReference type="Gene3D" id="3.30.70.260">
    <property type="match status" value="1"/>
</dbReference>
<dbReference type="Pfam" id="PF01842">
    <property type="entry name" value="ACT"/>
    <property type="match status" value="1"/>
</dbReference>
<dbReference type="PROSITE" id="PS00065">
    <property type="entry name" value="D_2_HYDROXYACID_DH_1"/>
    <property type="match status" value="1"/>
</dbReference>
<dbReference type="PANTHER" id="PTHR42789">
    <property type="entry name" value="D-ISOMER SPECIFIC 2-HYDROXYACID DEHYDROGENASE FAMILY PROTEIN (AFU_ORTHOLOGUE AFUA_6G10090)"/>
    <property type="match status" value="1"/>
</dbReference>
<dbReference type="InterPro" id="IPR006236">
    <property type="entry name" value="PGDH"/>
</dbReference>
<evidence type="ECO:0000256" key="11">
    <source>
        <dbReference type="RuleBase" id="RU363003"/>
    </source>
</evidence>
<dbReference type="GO" id="GO:0004617">
    <property type="term" value="F:phosphoglycerate dehydrogenase activity"/>
    <property type="evidence" value="ECO:0007669"/>
    <property type="project" value="UniProtKB-EC"/>
</dbReference>
<comment type="pathway">
    <text evidence="2 11">Amino-acid biosynthesis; L-serine biosynthesis; L-serine from 3-phospho-D-glycerate: step 1/3.</text>
</comment>
<dbReference type="Pfam" id="PF02826">
    <property type="entry name" value="2-Hacid_dh_C"/>
    <property type="match status" value="1"/>
</dbReference>
<dbReference type="Proteomes" id="UP000704467">
    <property type="component" value="Unassembled WGS sequence"/>
</dbReference>
<dbReference type="RefSeq" id="WP_138787322.1">
    <property type="nucleotide sequence ID" value="NZ_JBHEEQ010000013.1"/>
</dbReference>
<dbReference type="InterPro" id="IPR006139">
    <property type="entry name" value="D-isomer_2_OHA_DH_cat_dom"/>
</dbReference>
<dbReference type="EMBL" id="JAAVLN010000001">
    <property type="protein sequence ID" value="NKC03727.1"/>
    <property type="molecule type" value="Genomic_DNA"/>
</dbReference>
<dbReference type="SUPFAM" id="SSF55021">
    <property type="entry name" value="ACT-like"/>
    <property type="match status" value="1"/>
</dbReference>
<dbReference type="PANTHER" id="PTHR42789:SF1">
    <property type="entry name" value="D-ISOMER SPECIFIC 2-HYDROXYACID DEHYDROGENASE FAMILY PROTEIN (AFU_ORTHOLOGUE AFUA_6G10090)"/>
    <property type="match status" value="1"/>
</dbReference>
<dbReference type="InterPro" id="IPR002912">
    <property type="entry name" value="ACT_dom"/>
</dbReference>
<comment type="similarity">
    <text evidence="3 11">Belongs to the D-isomer specific 2-hydroxyacid dehydrogenase family.</text>
</comment>
<sequence length="533" mass="56952">MAPRVLVSDKLSPTAVQIFKDRGVEVDYLPDLGKDKEKLLEVIGQYDGLAIRSATKVTEKLIAAAKNLKVVGRAGIGVDNVDIPAASRRGIIVMNTPFGNSITTAEHAIALMFAVARQLPEADASTRAGKWEKNRFMGVEITGKTLGVVGCGNIGSIVATRGIGLKMHVVAFDPFLSEARAQELGVEKVDLDELLARADFITLHTPLTDKTRNLINAESLDRTKPGVRIVNCARGGLIVEKDLIAALKSGHVAGAGIDVYEVEPATENELFSLPNVVCTPHLGASTSEAQENVALQVAEQMSDYLVKGAVSNAINMPSITAEEAPRLRPFVKLAEVLGAFVGQVTDEPIEEVEVLFDGSTSGMNTRALLSAALAGLIRPQVADVNMVSAPIMVKERGIIVSEVKRDKSGIFDGYIKLTVRTTLRERSIAGTCFSDGKPRFIQIKGINLDAEVGPHMLYVTNKDVPGMIGLLGTICGKHNINIANFSLGRDHPGGDAIAMLYVDEQIPHAALDELIAQEAIKAATPLEFNVGEV</sequence>
<dbReference type="PROSITE" id="PS00671">
    <property type="entry name" value="D_2_HYDROXYACID_DH_3"/>
    <property type="match status" value="1"/>
</dbReference>
<evidence type="ECO:0000256" key="1">
    <source>
        <dbReference type="ARBA" id="ARBA00003800"/>
    </source>
</evidence>
<dbReference type="InterPro" id="IPR029009">
    <property type="entry name" value="ASB_dom_sf"/>
</dbReference>
<dbReference type="InterPro" id="IPR036291">
    <property type="entry name" value="NAD(P)-bd_dom_sf"/>
</dbReference>
<comment type="function">
    <text evidence="1">Catalyzes the reversible oxidation of 3-phospho-D-glycerate to 3-phosphonooxypyruvate, the first step of the phosphorylated L-serine biosynthesis pathway. Also catalyzes the reversible oxidation of 2-hydroxyglutarate to 2-oxoglutarate.</text>
</comment>
<dbReference type="SUPFAM" id="SSF52283">
    <property type="entry name" value="Formate/glycerate dehydrogenase catalytic domain-like"/>
    <property type="match status" value="1"/>
</dbReference>
<dbReference type="InterPro" id="IPR029752">
    <property type="entry name" value="D-isomer_DH_CS1"/>
</dbReference>
<keyword evidence="14" id="KW-1185">Reference proteome</keyword>
<dbReference type="NCBIfam" id="TIGR01327">
    <property type="entry name" value="PGDH"/>
    <property type="match status" value="1"/>
</dbReference>
<dbReference type="CDD" id="cd04902">
    <property type="entry name" value="ACT_3PGDH-xct"/>
    <property type="match status" value="1"/>
</dbReference>
<dbReference type="InterPro" id="IPR029753">
    <property type="entry name" value="D-isomer_DH_CS"/>
</dbReference>
<evidence type="ECO:0000256" key="4">
    <source>
        <dbReference type="ARBA" id="ARBA00021582"/>
    </source>
</evidence>
<evidence type="ECO:0000256" key="9">
    <source>
        <dbReference type="ARBA" id="ARBA00048126"/>
    </source>
</evidence>
<keyword evidence="6 11" id="KW-0560">Oxidoreductase</keyword>
<proteinExistence type="inferred from homology"/>
<dbReference type="PROSITE" id="PS00670">
    <property type="entry name" value="D_2_HYDROXYACID_DH_2"/>
    <property type="match status" value="1"/>
</dbReference>
<evidence type="ECO:0000256" key="2">
    <source>
        <dbReference type="ARBA" id="ARBA00005216"/>
    </source>
</evidence>
<evidence type="ECO:0000313" key="14">
    <source>
        <dbReference type="Proteomes" id="UP000704467"/>
    </source>
</evidence>
<evidence type="ECO:0000313" key="13">
    <source>
        <dbReference type="EMBL" id="NKC03727.1"/>
    </source>
</evidence>
<dbReference type="InterPro" id="IPR006140">
    <property type="entry name" value="D-isomer_DH_NAD-bd"/>
</dbReference>
<dbReference type="Pfam" id="PF19304">
    <property type="entry name" value="PGDH_inter"/>
    <property type="match status" value="1"/>
</dbReference>
<dbReference type="SUPFAM" id="SSF143548">
    <property type="entry name" value="Serine metabolism enzymes domain"/>
    <property type="match status" value="1"/>
</dbReference>
<evidence type="ECO:0000259" key="12">
    <source>
        <dbReference type="PROSITE" id="PS51671"/>
    </source>
</evidence>
<evidence type="ECO:0000256" key="6">
    <source>
        <dbReference type="ARBA" id="ARBA00023002"/>
    </source>
</evidence>
<comment type="caution">
    <text evidence="13">The sequence shown here is derived from an EMBL/GenBank/DDBJ whole genome shotgun (WGS) entry which is preliminary data.</text>
</comment>
<keyword evidence="7 11" id="KW-0520">NAD</keyword>
<dbReference type="Pfam" id="PF00389">
    <property type="entry name" value="2-Hacid_dh"/>
    <property type="match status" value="1"/>
</dbReference>
<dbReference type="InterPro" id="IPR050857">
    <property type="entry name" value="D-2-hydroxyacid_DH"/>
</dbReference>
<dbReference type="Gene3D" id="3.30.1330.90">
    <property type="entry name" value="D-3-phosphoglycerate dehydrogenase, domain 3"/>
    <property type="match status" value="1"/>
</dbReference>
<gene>
    <name evidence="13" type="ORF">HED55_11820</name>
</gene>
<protein>
    <recommendedName>
        <fullName evidence="4 11">D-3-phosphoglycerate dehydrogenase</fullName>
        <ecNumber evidence="11">1.1.1.95</ecNumber>
    </recommendedName>
</protein>
<dbReference type="PROSITE" id="PS51671">
    <property type="entry name" value="ACT"/>
    <property type="match status" value="1"/>
</dbReference>
<dbReference type="SUPFAM" id="SSF51735">
    <property type="entry name" value="NAD(P)-binding Rossmann-fold domains"/>
    <property type="match status" value="1"/>
</dbReference>
<evidence type="ECO:0000256" key="10">
    <source>
        <dbReference type="ARBA" id="ARBA00048731"/>
    </source>
</evidence>
<comment type="catalytic activity">
    <reaction evidence="10 11">
        <text>(2R)-3-phosphoglycerate + NAD(+) = 3-phosphooxypyruvate + NADH + H(+)</text>
        <dbReference type="Rhea" id="RHEA:12641"/>
        <dbReference type="ChEBI" id="CHEBI:15378"/>
        <dbReference type="ChEBI" id="CHEBI:18110"/>
        <dbReference type="ChEBI" id="CHEBI:57540"/>
        <dbReference type="ChEBI" id="CHEBI:57945"/>
        <dbReference type="ChEBI" id="CHEBI:58272"/>
        <dbReference type="EC" id="1.1.1.95"/>
    </reaction>
</comment>
<dbReference type="CDD" id="cd12173">
    <property type="entry name" value="PGDH_4"/>
    <property type="match status" value="1"/>
</dbReference>
<evidence type="ECO:0000256" key="3">
    <source>
        <dbReference type="ARBA" id="ARBA00005854"/>
    </source>
</evidence>